<keyword evidence="2" id="KW-1277">Toxin-antitoxin system</keyword>
<name>A0A063Y3K1_9GAMM</name>
<evidence type="ECO:0000256" key="1">
    <source>
        <dbReference type="ARBA" id="ARBA00006226"/>
    </source>
</evidence>
<dbReference type="EMBL" id="JMSZ01000032">
    <property type="protein sequence ID" value="KDE39082.1"/>
    <property type="molecule type" value="Genomic_DNA"/>
</dbReference>
<dbReference type="InterPro" id="IPR007712">
    <property type="entry name" value="RelE/ParE_toxin"/>
</dbReference>
<dbReference type="AlphaFoldDB" id="A0A063Y3K1"/>
<sequence>MTWTVEFDDAAAKELRKLDRQAQQEILRYLRERIATYEDPRRFGKPLSRDLAGLWRYRVRTYRMICYIEDDKLVVLVLRVGHRKDIYE</sequence>
<organism evidence="3 4">
    <name type="scientific">Nitrincola lacisaponensis</name>
    <dbReference type="NCBI Taxonomy" id="267850"/>
    <lineage>
        <taxon>Bacteria</taxon>
        <taxon>Pseudomonadati</taxon>
        <taxon>Pseudomonadota</taxon>
        <taxon>Gammaproteobacteria</taxon>
        <taxon>Oceanospirillales</taxon>
        <taxon>Oceanospirillaceae</taxon>
        <taxon>Nitrincola</taxon>
    </lineage>
</organism>
<dbReference type="PANTHER" id="PTHR35601:SF1">
    <property type="entry name" value="TOXIN RELE"/>
    <property type="match status" value="1"/>
</dbReference>
<evidence type="ECO:0000256" key="2">
    <source>
        <dbReference type="ARBA" id="ARBA00022649"/>
    </source>
</evidence>
<protein>
    <submittedName>
        <fullName evidence="3">RelE/StbE replicon stabilization toxin</fullName>
    </submittedName>
</protein>
<dbReference type="Proteomes" id="UP000027318">
    <property type="component" value="Unassembled WGS sequence"/>
</dbReference>
<dbReference type="RefSeq" id="WP_036547739.1">
    <property type="nucleotide sequence ID" value="NZ_JMSZ01000032.1"/>
</dbReference>
<evidence type="ECO:0000313" key="4">
    <source>
        <dbReference type="Proteomes" id="UP000027318"/>
    </source>
</evidence>
<dbReference type="NCBIfam" id="TIGR02385">
    <property type="entry name" value="RelE_StbE"/>
    <property type="match status" value="1"/>
</dbReference>
<dbReference type="OrthoDB" id="5570653at2"/>
<comment type="similarity">
    <text evidence="1">Belongs to the RelE toxin family.</text>
</comment>
<comment type="caution">
    <text evidence="3">The sequence shown here is derived from an EMBL/GenBank/DDBJ whole genome shotgun (WGS) entry which is preliminary data.</text>
</comment>
<dbReference type="PANTHER" id="PTHR35601">
    <property type="entry name" value="TOXIN RELE"/>
    <property type="match status" value="1"/>
</dbReference>
<dbReference type="InterPro" id="IPR035093">
    <property type="entry name" value="RelE/ParE_toxin_dom_sf"/>
</dbReference>
<dbReference type="STRING" id="267850.ADINL_2211"/>
<accession>A0A063Y3K1</accession>
<reference evidence="3 4" key="1">
    <citation type="journal article" date="2005" name="Int. J. Syst. Evol. Microbiol.">
        <title>Nitrincola lacisaponensis gen. nov., sp. nov., a novel alkaliphilic bacterium isolated from an alkaline, saline lake.</title>
        <authorList>
            <person name="Dimitriu P.A."/>
            <person name="Shukla S.K."/>
            <person name="Conradt J."/>
            <person name="Marquez M.C."/>
            <person name="Ventosa A."/>
            <person name="Maglia A."/>
            <person name="Peyton B.M."/>
            <person name="Pinkart H.C."/>
            <person name="Mormile M.R."/>
        </authorList>
    </citation>
    <scope>NUCLEOTIDE SEQUENCE [LARGE SCALE GENOMIC DNA]</scope>
    <source>
        <strain evidence="3 4">4CA</strain>
    </source>
</reference>
<gene>
    <name evidence="3" type="ORF">ADINL_2211</name>
</gene>
<proteinExistence type="inferred from homology"/>
<dbReference type="Gene3D" id="3.30.2310.20">
    <property type="entry name" value="RelE-like"/>
    <property type="match status" value="1"/>
</dbReference>
<dbReference type="SUPFAM" id="SSF143011">
    <property type="entry name" value="RelE-like"/>
    <property type="match status" value="1"/>
</dbReference>
<keyword evidence="4" id="KW-1185">Reference proteome</keyword>
<evidence type="ECO:0000313" key="3">
    <source>
        <dbReference type="EMBL" id="KDE39082.1"/>
    </source>
</evidence>
<dbReference type="Pfam" id="PF05016">
    <property type="entry name" value="ParE_toxin"/>
    <property type="match status" value="1"/>
</dbReference>